<evidence type="ECO:0000313" key="4">
    <source>
        <dbReference type="EMBL" id="RYQ97472.1"/>
    </source>
</evidence>
<evidence type="ECO:0000313" key="5">
    <source>
        <dbReference type="Proteomes" id="UP000289738"/>
    </source>
</evidence>
<dbReference type="SUPFAM" id="SSF48452">
    <property type="entry name" value="TPR-like"/>
    <property type="match status" value="1"/>
</dbReference>
<dbReference type="PANTHER" id="PTHR45717">
    <property type="entry name" value="OS12G0527900 PROTEIN"/>
    <property type="match status" value="1"/>
</dbReference>
<comment type="caution">
    <text evidence="4">The sequence shown here is derived from an EMBL/GenBank/DDBJ whole genome shotgun (WGS) entry which is preliminary data.</text>
</comment>
<name>A0A444Y697_ARAHY</name>
<dbReference type="Proteomes" id="UP000289738">
    <property type="component" value="Chromosome B08"/>
</dbReference>
<proteinExistence type="inferred from homology"/>
<dbReference type="InterPro" id="IPR011990">
    <property type="entry name" value="TPR-like_helical_dom_sf"/>
</dbReference>
<dbReference type="EMBL" id="SDMP01000018">
    <property type="protein sequence ID" value="RYQ97472.1"/>
    <property type="molecule type" value="Genomic_DNA"/>
</dbReference>
<feature type="repeat" description="PPR" evidence="3">
    <location>
        <begin position="170"/>
        <end position="204"/>
    </location>
</feature>
<accession>A0A444Y697</accession>
<evidence type="ECO:0008006" key="6">
    <source>
        <dbReference type="Google" id="ProtNLM"/>
    </source>
</evidence>
<evidence type="ECO:0000256" key="3">
    <source>
        <dbReference type="PROSITE-ProRule" id="PRU00708"/>
    </source>
</evidence>
<dbReference type="InterPro" id="IPR002885">
    <property type="entry name" value="PPR_rpt"/>
</dbReference>
<dbReference type="SMR" id="A0A444Y697"/>
<keyword evidence="5" id="KW-1185">Reference proteome</keyword>
<gene>
    <name evidence="4" type="ORF">Ahy_B08g093515</name>
</gene>
<reference evidence="4 5" key="1">
    <citation type="submission" date="2019-01" db="EMBL/GenBank/DDBJ databases">
        <title>Sequencing of cultivated peanut Arachis hypogaea provides insights into genome evolution and oil improvement.</title>
        <authorList>
            <person name="Chen X."/>
        </authorList>
    </citation>
    <scope>NUCLEOTIDE SEQUENCE [LARGE SCALE GENOMIC DNA]</scope>
    <source>
        <strain evidence="5">cv. Fuhuasheng</strain>
        <tissue evidence="4">Leaves</tissue>
    </source>
</reference>
<dbReference type="GO" id="GO:0005739">
    <property type="term" value="C:mitochondrion"/>
    <property type="evidence" value="ECO:0007669"/>
    <property type="project" value="TreeGrafter"/>
</dbReference>
<dbReference type="OrthoDB" id="1890565at2759"/>
<dbReference type="Gramene" id="arahy.Tifrunner.gnm2.ann2.Ah18g108500.1">
    <property type="protein sequence ID" value="arahy.Tifrunner.gnm2.ann2.Ah18g108500.1-CDS"/>
    <property type="gene ID" value="arahy.Tifrunner.gnm2.ann2.Ah18g108500"/>
</dbReference>
<evidence type="ECO:0000256" key="2">
    <source>
        <dbReference type="ARBA" id="ARBA00022737"/>
    </source>
</evidence>
<sequence>MLFRSSFKLFNSSRVSAYQLYSTESLLSSSSSFSELHHQIIGDNGDPTIPLTPVLNQWLQHGGSLTHKQIQHLISTLSYSRRYTHALQISEWMSESSKYNLTPGDVAKHLNLISKVRGLEQTESFYRGIPDALIGFKVNAALLKCYAEHKSLEKAEAIMKKIKKVCPVNSPTCYNMMLKLYAQLGKYDKLDSLMREMMEKDICNGATYTIRLNAYVAAADIEGMEKLLMRMEADPLATVDWYTYTTAANGYLKGGNVEKALSALKKSERLAVGRSKRLAYESIQTIYATIGNKDEVYRIWDKCKALNGFQNKDYLCMLSSLVKLADIDGAEKILEEWESNYKVFDTRIPHLMIRAYCKLGMLDKVEAYIKRLLDSGRQLHASTWDNLADHYCTDNDMEKAVQAMKNVLSAKRPRWRPNPLVLAASLEYLKEKGDLDSVLQILKFYSDGGYLSVATYDKLVSYVHGEIPDAKAIDLIRVENQLDEDTEHLDEDTNDV</sequence>
<evidence type="ECO:0000256" key="1">
    <source>
        <dbReference type="ARBA" id="ARBA00007626"/>
    </source>
</evidence>
<organism evidence="4 5">
    <name type="scientific">Arachis hypogaea</name>
    <name type="common">Peanut</name>
    <dbReference type="NCBI Taxonomy" id="3818"/>
    <lineage>
        <taxon>Eukaryota</taxon>
        <taxon>Viridiplantae</taxon>
        <taxon>Streptophyta</taxon>
        <taxon>Embryophyta</taxon>
        <taxon>Tracheophyta</taxon>
        <taxon>Spermatophyta</taxon>
        <taxon>Magnoliopsida</taxon>
        <taxon>eudicotyledons</taxon>
        <taxon>Gunneridae</taxon>
        <taxon>Pentapetalae</taxon>
        <taxon>rosids</taxon>
        <taxon>fabids</taxon>
        <taxon>Fabales</taxon>
        <taxon>Fabaceae</taxon>
        <taxon>Papilionoideae</taxon>
        <taxon>50 kb inversion clade</taxon>
        <taxon>dalbergioids sensu lato</taxon>
        <taxon>Dalbergieae</taxon>
        <taxon>Pterocarpus clade</taxon>
        <taxon>Arachis</taxon>
    </lineage>
</organism>
<protein>
    <recommendedName>
        <fullName evidence="6">Pentatricopeptide repeat-containing protein</fullName>
    </recommendedName>
</protein>
<dbReference type="Gene3D" id="1.25.40.10">
    <property type="entry name" value="Tetratricopeptide repeat domain"/>
    <property type="match status" value="2"/>
</dbReference>
<keyword evidence="2" id="KW-0677">Repeat</keyword>
<dbReference type="AlphaFoldDB" id="A0A444Y697"/>
<dbReference type="PROSITE" id="PS51375">
    <property type="entry name" value="PPR"/>
    <property type="match status" value="1"/>
</dbReference>
<dbReference type="Pfam" id="PF01535">
    <property type="entry name" value="PPR"/>
    <property type="match status" value="3"/>
</dbReference>
<comment type="similarity">
    <text evidence="1">Belongs to the PPR family. P subfamily.</text>
</comment>
<dbReference type="GO" id="GO:0003729">
    <property type="term" value="F:mRNA binding"/>
    <property type="evidence" value="ECO:0007669"/>
    <property type="project" value="UniProtKB-ARBA"/>
</dbReference>
<dbReference type="PANTHER" id="PTHR45717:SF10">
    <property type="entry name" value="OS10G0501000 PROTEIN"/>
    <property type="match status" value="1"/>
</dbReference>
<dbReference type="NCBIfam" id="TIGR00756">
    <property type="entry name" value="PPR"/>
    <property type="match status" value="2"/>
</dbReference>